<evidence type="ECO:0000313" key="2">
    <source>
        <dbReference type="EMBL" id="RLP83834.1"/>
    </source>
</evidence>
<reference evidence="2 3" key="1">
    <citation type="submission" date="2018-10" db="EMBL/GenBank/DDBJ databases">
        <authorList>
            <person name="Li J."/>
        </authorList>
    </citation>
    <scope>NUCLEOTIDE SEQUENCE [LARGE SCALE GENOMIC DNA]</scope>
    <source>
        <strain evidence="2 3">JCM 11654</strain>
    </source>
</reference>
<dbReference type="Gene3D" id="3.30.420.40">
    <property type="match status" value="2"/>
</dbReference>
<evidence type="ECO:0000313" key="3">
    <source>
        <dbReference type="Proteomes" id="UP000269438"/>
    </source>
</evidence>
<dbReference type="AlphaFoldDB" id="A0A3L7AUH7"/>
<keyword evidence="2" id="KW-0808">Transferase</keyword>
<dbReference type="RefSeq" id="WP_121687490.1">
    <property type="nucleotide sequence ID" value="NZ_RCUY01000002.1"/>
</dbReference>
<sequence length="215" mass="22506">MFLAIDTSTGTGVALVDGTGKIRASRVLEDTRRHVEVVGTFIQEVLSETGTAPAQVTAVAAGMGPGPFTGLRIGIAAARAFGQGAHVPVIPLVSHDALALEWYDNGGTGELLVTTDARRRELYWSRYTGLDADGIPVRVAGPSLDRPDDLDATETARLADGTAAPHRVDAVGIPAGALGILARRVQTTGREHAADEALYLRPPDIAAQGPRKRVS</sequence>
<gene>
    <name evidence="2" type="primary">tsaB</name>
    <name evidence="2" type="ORF">D9V34_03230</name>
</gene>
<dbReference type="OrthoDB" id="9809995at2"/>
<dbReference type="Proteomes" id="UP000269438">
    <property type="component" value="Unassembled WGS sequence"/>
</dbReference>
<dbReference type="EMBL" id="RCUY01000002">
    <property type="protein sequence ID" value="RLP83834.1"/>
    <property type="molecule type" value="Genomic_DNA"/>
</dbReference>
<dbReference type="GO" id="GO:0016740">
    <property type="term" value="F:transferase activity"/>
    <property type="evidence" value="ECO:0007669"/>
    <property type="project" value="UniProtKB-KW"/>
</dbReference>
<dbReference type="SUPFAM" id="SSF53067">
    <property type="entry name" value="Actin-like ATPase domain"/>
    <property type="match status" value="2"/>
</dbReference>
<feature type="domain" description="Gcp-like" evidence="1">
    <location>
        <begin position="31"/>
        <end position="151"/>
    </location>
</feature>
<protein>
    <submittedName>
        <fullName evidence="2">tRNA (Adenosine(37)-N6)-threonylcarbamoyltransferase complex dimerization subunit type 1 TsaB</fullName>
    </submittedName>
</protein>
<dbReference type="InterPro" id="IPR000905">
    <property type="entry name" value="Gcp-like_dom"/>
</dbReference>
<dbReference type="NCBIfam" id="TIGR03725">
    <property type="entry name" value="T6A_YeaZ"/>
    <property type="match status" value="1"/>
</dbReference>
<dbReference type="InterPro" id="IPR022496">
    <property type="entry name" value="T6A_TsaB"/>
</dbReference>
<dbReference type="Pfam" id="PF00814">
    <property type="entry name" value="TsaD"/>
    <property type="match status" value="1"/>
</dbReference>
<dbReference type="GO" id="GO:0002949">
    <property type="term" value="P:tRNA threonylcarbamoyladenosine modification"/>
    <property type="evidence" value="ECO:0007669"/>
    <property type="project" value="InterPro"/>
</dbReference>
<organism evidence="2 3">
    <name type="scientific">Mycetocola lacteus</name>
    <dbReference type="NCBI Taxonomy" id="76637"/>
    <lineage>
        <taxon>Bacteria</taxon>
        <taxon>Bacillati</taxon>
        <taxon>Actinomycetota</taxon>
        <taxon>Actinomycetes</taxon>
        <taxon>Micrococcales</taxon>
        <taxon>Microbacteriaceae</taxon>
        <taxon>Mycetocola</taxon>
    </lineage>
</organism>
<proteinExistence type="predicted"/>
<accession>A0A3L7AUH7</accession>
<evidence type="ECO:0000259" key="1">
    <source>
        <dbReference type="Pfam" id="PF00814"/>
    </source>
</evidence>
<keyword evidence="3" id="KW-1185">Reference proteome</keyword>
<name>A0A3L7AUH7_9MICO</name>
<dbReference type="InterPro" id="IPR043129">
    <property type="entry name" value="ATPase_NBD"/>
</dbReference>
<comment type="caution">
    <text evidence="2">The sequence shown here is derived from an EMBL/GenBank/DDBJ whole genome shotgun (WGS) entry which is preliminary data.</text>
</comment>